<dbReference type="PANTHER" id="PTHR46743:SF2">
    <property type="entry name" value="TEICHOIC ACIDS EXPORT ATP-BINDING PROTEIN TAGH"/>
    <property type="match status" value="1"/>
</dbReference>
<dbReference type="GO" id="GO:0016887">
    <property type="term" value="F:ATP hydrolysis activity"/>
    <property type="evidence" value="ECO:0007669"/>
    <property type="project" value="InterPro"/>
</dbReference>
<dbReference type="SUPFAM" id="SSF52540">
    <property type="entry name" value="P-loop containing nucleoside triphosphate hydrolases"/>
    <property type="match status" value="1"/>
</dbReference>
<keyword evidence="3" id="KW-0547">Nucleotide-binding</keyword>
<keyword evidence="7" id="KW-1185">Reference proteome</keyword>
<dbReference type="PROSITE" id="PS50893">
    <property type="entry name" value="ABC_TRANSPORTER_2"/>
    <property type="match status" value="1"/>
</dbReference>
<accession>A0A7Z0CZP5</accession>
<dbReference type="EMBL" id="JACBZP010000001">
    <property type="protein sequence ID" value="NYI66459.1"/>
    <property type="molecule type" value="Genomic_DNA"/>
</dbReference>
<keyword evidence="4 6" id="KW-0067">ATP-binding</keyword>
<dbReference type="InterPro" id="IPR027417">
    <property type="entry name" value="P-loop_NTPase"/>
</dbReference>
<evidence type="ECO:0000256" key="1">
    <source>
        <dbReference type="ARBA" id="ARBA00005417"/>
    </source>
</evidence>
<dbReference type="CDD" id="cd03220">
    <property type="entry name" value="ABC_KpsT_Wzt"/>
    <property type="match status" value="1"/>
</dbReference>
<organism evidence="6 7">
    <name type="scientific">Spelaeicoccus albus</name>
    <dbReference type="NCBI Taxonomy" id="1280376"/>
    <lineage>
        <taxon>Bacteria</taxon>
        <taxon>Bacillati</taxon>
        <taxon>Actinomycetota</taxon>
        <taxon>Actinomycetes</taxon>
        <taxon>Micrococcales</taxon>
        <taxon>Brevibacteriaceae</taxon>
        <taxon>Spelaeicoccus</taxon>
    </lineage>
</organism>
<dbReference type="Gene3D" id="3.40.50.300">
    <property type="entry name" value="P-loop containing nucleotide triphosphate hydrolases"/>
    <property type="match status" value="1"/>
</dbReference>
<name>A0A7Z0CZP5_9MICO</name>
<dbReference type="PANTHER" id="PTHR46743">
    <property type="entry name" value="TEICHOIC ACIDS EXPORT ATP-BINDING PROTEIN TAGH"/>
    <property type="match status" value="1"/>
</dbReference>
<dbReference type="GO" id="GO:0016020">
    <property type="term" value="C:membrane"/>
    <property type="evidence" value="ECO:0007669"/>
    <property type="project" value="InterPro"/>
</dbReference>
<evidence type="ECO:0000259" key="5">
    <source>
        <dbReference type="PROSITE" id="PS50893"/>
    </source>
</evidence>
<dbReference type="InterPro" id="IPR003439">
    <property type="entry name" value="ABC_transporter-like_ATP-bd"/>
</dbReference>
<dbReference type="InterPro" id="IPR003593">
    <property type="entry name" value="AAA+_ATPase"/>
</dbReference>
<keyword evidence="2" id="KW-0813">Transport</keyword>
<evidence type="ECO:0000256" key="4">
    <source>
        <dbReference type="ARBA" id="ARBA00022840"/>
    </source>
</evidence>
<dbReference type="RefSeq" id="WP_179425834.1">
    <property type="nucleotide sequence ID" value="NZ_JACBZP010000001.1"/>
</dbReference>
<sequence>MIDDILKPPVTVAVNDLHVTFRVPTSQKPKPSAGALRRVGRLAGLSPRATVLALRGLSFVAREGESVGIVGQNGSGKSTLLRTMAGLQRPSRGEVHASSEPVLLGVNAALQQELSGVANVRLGLLAMGMTPERADATIGEVIDLAGIGDSIHLPMRTYSSGMAARLRFAIACASKPHILLIDEALNTGDAAFKERSKQSMDELRRQAGTVFIVSHAAETIQEMCTRAIWLDKGDFVMDGHAEEVALKYRWWAWNIAKGKPKKANRLLNKAKAEGKMTAVYLNREIVEDDDLAPRHALRARK</sequence>
<dbReference type="AlphaFoldDB" id="A0A7Z0CZP5"/>
<dbReference type="Pfam" id="PF00005">
    <property type="entry name" value="ABC_tran"/>
    <property type="match status" value="1"/>
</dbReference>
<dbReference type="GO" id="GO:0005524">
    <property type="term" value="F:ATP binding"/>
    <property type="evidence" value="ECO:0007669"/>
    <property type="project" value="UniProtKB-KW"/>
</dbReference>
<dbReference type="Proteomes" id="UP000539111">
    <property type="component" value="Unassembled WGS sequence"/>
</dbReference>
<gene>
    <name evidence="6" type="ORF">BJY26_000765</name>
</gene>
<evidence type="ECO:0000256" key="3">
    <source>
        <dbReference type="ARBA" id="ARBA00022741"/>
    </source>
</evidence>
<comment type="similarity">
    <text evidence="1">Belongs to the ABC transporter superfamily.</text>
</comment>
<evidence type="ECO:0000313" key="7">
    <source>
        <dbReference type="Proteomes" id="UP000539111"/>
    </source>
</evidence>
<dbReference type="GO" id="GO:0140359">
    <property type="term" value="F:ABC-type transporter activity"/>
    <property type="evidence" value="ECO:0007669"/>
    <property type="project" value="InterPro"/>
</dbReference>
<dbReference type="InterPro" id="IPR015860">
    <property type="entry name" value="ABC_transpr_TagH-like"/>
</dbReference>
<protein>
    <submittedName>
        <fullName evidence="6">Teichoic acid transport system ATP-binding protein</fullName>
    </submittedName>
</protein>
<feature type="domain" description="ABC transporter" evidence="5">
    <location>
        <begin position="37"/>
        <end position="257"/>
    </location>
</feature>
<dbReference type="SMART" id="SM00382">
    <property type="entry name" value="AAA"/>
    <property type="match status" value="1"/>
</dbReference>
<comment type="caution">
    <text evidence="6">The sequence shown here is derived from an EMBL/GenBank/DDBJ whole genome shotgun (WGS) entry which is preliminary data.</text>
</comment>
<proteinExistence type="inferred from homology"/>
<dbReference type="InterPro" id="IPR050683">
    <property type="entry name" value="Bact_Polysacc_Export_ATP-bd"/>
</dbReference>
<evidence type="ECO:0000256" key="2">
    <source>
        <dbReference type="ARBA" id="ARBA00022448"/>
    </source>
</evidence>
<reference evidence="6 7" key="1">
    <citation type="submission" date="2020-07" db="EMBL/GenBank/DDBJ databases">
        <title>Sequencing the genomes of 1000 actinobacteria strains.</title>
        <authorList>
            <person name="Klenk H.-P."/>
        </authorList>
    </citation>
    <scope>NUCLEOTIDE SEQUENCE [LARGE SCALE GENOMIC DNA]</scope>
    <source>
        <strain evidence="6 7">DSM 26341</strain>
    </source>
</reference>
<evidence type="ECO:0000313" key="6">
    <source>
        <dbReference type="EMBL" id="NYI66459.1"/>
    </source>
</evidence>